<dbReference type="AlphaFoldDB" id="A0A194WUL9"/>
<dbReference type="KEGG" id="psco:LY89DRAFT_689229"/>
<proteinExistence type="predicted"/>
<sequence length="72" mass="8319">MPKYTPFLCLLPLVNLPTERCDSYGSAQEEAQYLDWHGCTPFTLQQKDSHVPVDRFMQPATCNLQPLILHRN</sequence>
<protein>
    <submittedName>
        <fullName evidence="1">Uncharacterized protein</fullName>
    </submittedName>
</protein>
<gene>
    <name evidence="1" type="ORF">LY89DRAFT_689229</name>
</gene>
<name>A0A194WUL9_MOLSC</name>
<dbReference type="GeneID" id="28825594"/>
<dbReference type="EMBL" id="KQ947427">
    <property type="protein sequence ID" value="KUJ11364.1"/>
    <property type="molecule type" value="Genomic_DNA"/>
</dbReference>
<organism evidence="1 2">
    <name type="scientific">Mollisia scopiformis</name>
    <name type="common">Conifer needle endophyte fungus</name>
    <name type="synonym">Phialocephala scopiformis</name>
    <dbReference type="NCBI Taxonomy" id="149040"/>
    <lineage>
        <taxon>Eukaryota</taxon>
        <taxon>Fungi</taxon>
        <taxon>Dikarya</taxon>
        <taxon>Ascomycota</taxon>
        <taxon>Pezizomycotina</taxon>
        <taxon>Leotiomycetes</taxon>
        <taxon>Helotiales</taxon>
        <taxon>Mollisiaceae</taxon>
        <taxon>Mollisia</taxon>
    </lineage>
</organism>
<accession>A0A194WUL9</accession>
<dbReference type="Proteomes" id="UP000070700">
    <property type="component" value="Unassembled WGS sequence"/>
</dbReference>
<dbReference type="RefSeq" id="XP_018065719.1">
    <property type="nucleotide sequence ID" value="XM_018215868.1"/>
</dbReference>
<evidence type="ECO:0000313" key="1">
    <source>
        <dbReference type="EMBL" id="KUJ11364.1"/>
    </source>
</evidence>
<evidence type="ECO:0000313" key="2">
    <source>
        <dbReference type="Proteomes" id="UP000070700"/>
    </source>
</evidence>
<keyword evidence="2" id="KW-1185">Reference proteome</keyword>
<dbReference type="InParanoid" id="A0A194WUL9"/>
<reference evidence="1 2" key="1">
    <citation type="submission" date="2015-10" db="EMBL/GenBank/DDBJ databases">
        <title>Full genome of DAOMC 229536 Phialocephala scopiformis, a fungal endophyte of spruce producing the potent anti-insectan compound rugulosin.</title>
        <authorList>
            <consortium name="DOE Joint Genome Institute"/>
            <person name="Walker A.K."/>
            <person name="Frasz S.L."/>
            <person name="Seifert K.A."/>
            <person name="Miller J.D."/>
            <person name="Mondo S.J."/>
            <person name="Labutti K."/>
            <person name="Lipzen A."/>
            <person name="Dockter R."/>
            <person name="Kennedy M."/>
            <person name="Grigoriev I.V."/>
            <person name="Spatafora J.W."/>
        </authorList>
    </citation>
    <scope>NUCLEOTIDE SEQUENCE [LARGE SCALE GENOMIC DNA]</scope>
    <source>
        <strain evidence="1 2">CBS 120377</strain>
    </source>
</reference>